<evidence type="ECO:0000256" key="3">
    <source>
        <dbReference type="PROSITE-ProRule" id="PRU10038"/>
    </source>
</evidence>
<feature type="active site" evidence="3">
    <location>
        <position position="150"/>
    </location>
</feature>
<dbReference type="InterPro" id="IPR050300">
    <property type="entry name" value="GDXG_lipolytic_enzyme"/>
</dbReference>
<keyword evidence="2 5" id="KW-0378">Hydrolase</keyword>
<name>A0ABV7AKU0_9RHOB</name>
<keyword evidence="6" id="KW-1185">Reference proteome</keyword>
<gene>
    <name evidence="5" type="ORF">ACFOES_15845</name>
</gene>
<protein>
    <submittedName>
        <fullName evidence="5">Alpha/beta hydrolase</fullName>
    </submittedName>
</protein>
<dbReference type="Proteomes" id="UP001595443">
    <property type="component" value="Unassembled WGS sequence"/>
</dbReference>
<evidence type="ECO:0000256" key="1">
    <source>
        <dbReference type="ARBA" id="ARBA00010515"/>
    </source>
</evidence>
<dbReference type="EMBL" id="JBHRSK010000014">
    <property type="protein sequence ID" value="MFC2969573.1"/>
    <property type="molecule type" value="Genomic_DNA"/>
</dbReference>
<proteinExistence type="inferred from homology"/>
<organism evidence="5 6">
    <name type="scientific">Acidimangrovimonas pyrenivorans</name>
    <dbReference type="NCBI Taxonomy" id="2030798"/>
    <lineage>
        <taxon>Bacteria</taxon>
        <taxon>Pseudomonadati</taxon>
        <taxon>Pseudomonadota</taxon>
        <taxon>Alphaproteobacteria</taxon>
        <taxon>Rhodobacterales</taxon>
        <taxon>Paracoccaceae</taxon>
        <taxon>Acidimangrovimonas</taxon>
    </lineage>
</organism>
<dbReference type="Gene3D" id="3.40.50.1820">
    <property type="entry name" value="alpha/beta hydrolase"/>
    <property type="match status" value="1"/>
</dbReference>
<evidence type="ECO:0000313" key="6">
    <source>
        <dbReference type="Proteomes" id="UP001595443"/>
    </source>
</evidence>
<comment type="similarity">
    <text evidence="1">Belongs to the 'GDXG' lipolytic enzyme family.</text>
</comment>
<dbReference type="RefSeq" id="WP_377834285.1">
    <property type="nucleotide sequence ID" value="NZ_JBHRSK010000014.1"/>
</dbReference>
<evidence type="ECO:0000313" key="5">
    <source>
        <dbReference type="EMBL" id="MFC2969573.1"/>
    </source>
</evidence>
<dbReference type="Pfam" id="PF07859">
    <property type="entry name" value="Abhydrolase_3"/>
    <property type="match status" value="1"/>
</dbReference>
<dbReference type="InterPro" id="IPR029058">
    <property type="entry name" value="AB_hydrolase_fold"/>
</dbReference>
<feature type="domain" description="Alpha/beta hydrolase fold-3" evidence="4">
    <location>
        <begin position="78"/>
        <end position="276"/>
    </location>
</feature>
<dbReference type="PROSITE" id="PS01174">
    <property type="entry name" value="LIPASE_GDXG_SER"/>
    <property type="match status" value="1"/>
</dbReference>
<accession>A0ABV7AKU0</accession>
<dbReference type="GO" id="GO:0016787">
    <property type="term" value="F:hydrolase activity"/>
    <property type="evidence" value="ECO:0007669"/>
    <property type="project" value="UniProtKB-KW"/>
</dbReference>
<sequence>MPDYNQLIDAETWAFIRDTERYYPADATERSVAEQRAVYDRMCRAFHNGYPPGVTAEDAAFGGVPCRRYDGPEAVATVVYYHGGGFVVGGLDSHDDICAEICATTGCRVVAVDYRLAPEHRHPAAYDDAIAATRAVAAAFPGPLVLAGDSAGGNLAAAVAQATKAELPLAGQVLVYPGLGGDPDRGSYLSHAEAPMLTRAEVLYYGQIRRAEGVAEDDETAAPLWAASFAGLPPTVAFSAECDPLADDARAYCALVEAEGGRAHWVLEKGLVHGYLRGRSTVSRIRDSFTRITAAIAALARGDWPYGEETP</sequence>
<dbReference type="SUPFAM" id="SSF53474">
    <property type="entry name" value="alpha/beta-Hydrolases"/>
    <property type="match status" value="1"/>
</dbReference>
<evidence type="ECO:0000259" key="4">
    <source>
        <dbReference type="Pfam" id="PF07859"/>
    </source>
</evidence>
<reference evidence="6" key="1">
    <citation type="journal article" date="2019" name="Int. J. Syst. Evol. Microbiol.">
        <title>The Global Catalogue of Microorganisms (GCM) 10K type strain sequencing project: providing services to taxonomists for standard genome sequencing and annotation.</title>
        <authorList>
            <consortium name="The Broad Institute Genomics Platform"/>
            <consortium name="The Broad Institute Genome Sequencing Center for Infectious Disease"/>
            <person name="Wu L."/>
            <person name="Ma J."/>
        </authorList>
    </citation>
    <scope>NUCLEOTIDE SEQUENCE [LARGE SCALE GENOMIC DNA]</scope>
    <source>
        <strain evidence="6">KCTC 62192</strain>
    </source>
</reference>
<dbReference type="InterPro" id="IPR013094">
    <property type="entry name" value="AB_hydrolase_3"/>
</dbReference>
<comment type="caution">
    <text evidence="5">The sequence shown here is derived from an EMBL/GenBank/DDBJ whole genome shotgun (WGS) entry which is preliminary data.</text>
</comment>
<dbReference type="PANTHER" id="PTHR48081:SF8">
    <property type="entry name" value="ALPHA_BETA HYDROLASE FOLD-3 DOMAIN-CONTAINING PROTEIN-RELATED"/>
    <property type="match status" value="1"/>
</dbReference>
<evidence type="ECO:0000256" key="2">
    <source>
        <dbReference type="ARBA" id="ARBA00022801"/>
    </source>
</evidence>
<dbReference type="InterPro" id="IPR033140">
    <property type="entry name" value="Lipase_GDXG_put_SER_AS"/>
</dbReference>
<dbReference type="PANTHER" id="PTHR48081">
    <property type="entry name" value="AB HYDROLASE SUPERFAMILY PROTEIN C4A8.06C"/>
    <property type="match status" value="1"/>
</dbReference>